<dbReference type="AlphaFoldDB" id="A0A6A3D0N6"/>
<evidence type="ECO:0000313" key="2">
    <source>
        <dbReference type="EMBL" id="KAE8734996.1"/>
    </source>
</evidence>
<comment type="caution">
    <text evidence="2">The sequence shown here is derived from an EMBL/GenBank/DDBJ whole genome shotgun (WGS) entry which is preliminary data.</text>
</comment>
<evidence type="ECO:0000313" key="3">
    <source>
        <dbReference type="Proteomes" id="UP000436088"/>
    </source>
</evidence>
<organism evidence="2 3">
    <name type="scientific">Hibiscus syriacus</name>
    <name type="common">Rose of Sharon</name>
    <dbReference type="NCBI Taxonomy" id="106335"/>
    <lineage>
        <taxon>Eukaryota</taxon>
        <taxon>Viridiplantae</taxon>
        <taxon>Streptophyta</taxon>
        <taxon>Embryophyta</taxon>
        <taxon>Tracheophyta</taxon>
        <taxon>Spermatophyta</taxon>
        <taxon>Magnoliopsida</taxon>
        <taxon>eudicotyledons</taxon>
        <taxon>Gunneridae</taxon>
        <taxon>Pentapetalae</taxon>
        <taxon>rosids</taxon>
        <taxon>malvids</taxon>
        <taxon>Malvales</taxon>
        <taxon>Malvaceae</taxon>
        <taxon>Malvoideae</taxon>
        <taxon>Hibiscus</taxon>
    </lineage>
</organism>
<feature type="chain" id="PRO_5025512478" evidence="1">
    <location>
        <begin position="25"/>
        <end position="214"/>
    </location>
</feature>
<proteinExistence type="predicted"/>
<feature type="signal peptide" evidence="1">
    <location>
        <begin position="1"/>
        <end position="24"/>
    </location>
</feature>
<keyword evidence="1" id="KW-0732">Signal</keyword>
<dbReference type="EMBL" id="VEPZ02000046">
    <property type="protein sequence ID" value="KAE8734996.1"/>
    <property type="molecule type" value="Genomic_DNA"/>
</dbReference>
<gene>
    <name evidence="2" type="ORF">F3Y22_tig00000538pilonHSYRG00066</name>
</gene>
<protein>
    <submittedName>
        <fullName evidence="2">Uncharacterized protein</fullName>
    </submittedName>
</protein>
<evidence type="ECO:0000256" key="1">
    <source>
        <dbReference type="SAM" id="SignalP"/>
    </source>
</evidence>
<keyword evidence="3" id="KW-1185">Reference proteome</keyword>
<accession>A0A6A3D0N6</accession>
<reference evidence="2" key="1">
    <citation type="submission" date="2019-09" db="EMBL/GenBank/DDBJ databases">
        <title>Draft genome information of white flower Hibiscus syriacus.</title>
        <authorList>
            <person name="Kim Y.-M."/>
        </authorList>
    </citation>
    <scope>NUCLEOTIDE SEQUENCE [LARGE SCALE GENOMIC DNA]</scope>
    <source>
        <strain evidence="2">YM2019G1</strain>
    </source>
</reference>
<sequence>MKKSILLTNLVSALLVLVAAEVHGFERYDFESEFAQDFEASKYSSESQYFPESGFDDPSLLPQSEFTQDFQETQYSETERPYDSLEILNFPEKTSQLSDNEFPKEFEYPVESFQYGKDARRKIKSPPPSPPPSPSVPEDTCVHKCGQKCLKETFPPLRNICLKFCKKKCLLRHSVLIYKCTSRCAETMPKIFKSDLKKAAGYVDYCYKNCIGKF</sequence>
<dbReference type="Proteomes" id="UP000436088">
    <property type="component" value="Unassembled WGS sequence"/>
</dbReference>
<name>A0A6A3D0N6_HIBSY</name>